<proteinExistence type="predicted"/>
<sequence>MKILSLNINNFGGLTPKPLPNDYNNSFEKIDWNAWNNAVNIWRNEIDSDKNISKLMEYVKNKNIDIIFFQEFDINSVAGKNFIKELKKFRYKIVYPNTYCEDDFKKGNKSITVMFIRVDYEILPYNFSGKMRNVEVKVGDRIFIGVHIPLGDKNFWDNMIERYKSKKEDKLLIIGDMNVYDLGTTQKEKFIKLLSLGAVDAWVEKNNSMDRPTANTGRRIDYAIMTPSLYSELIDIVIDDTLRSKCVTDHSAIMVEVEKFN</sequence>
<evidence type="ECO:0000313" key="3">
    <source>
        <dbReference type="Proteomes" id="UP001335737"/>
    </source>
</evidence>
<dbReference type="InterPro" id="IPR005135">
    <property type="entry name" value="Endo/exonuclease/phosphatase"/>
</dbReference>
<evidence type="ECO:0000259" key="1">
    <source>
        <dbReference type="Pfam" id="PF03372"/>
    </source>
</evidence>
<dbReference type="Pfam" id="PF03372">
    <property type="entry name" value="Exo_endo_phos"/>
    <property type="match status" value="1"/>
</dbReference>
<gene>
    <name evidence="2" type="ORF">QGM71_05270</name>
</gene>
<organism evidence="2 3">
    <name type="scientific">Virgibacillus tibetensis</name>
    <dbReference type="NCBI Taxonomy" id="3042313"/>
    <lineage>
        <taxon>Bacteria</taxon>
        <taxon>Bacillati</taxon>
        <taxon>Bacillota</taxon>
        <taxon>Bacilli</taxon>
        <taxon>Bacillales</taxon>
        <taxon>Bacillaceae</taxon>
        <taxon>Virgibacillus</taxon>
    </lineage>
</organism>
<dbReference type="RefSeq" id="WP_327606482.1">
    <property type="nucleotide sequence ID" value="NZ_JARZFX010000002.1"/>
</dbReference>
<keyword evidence="3" id="KW-1185">Reference proteome</keyword>
<protein>
    <recommendedName>
        <fullName evidence="1">Endonuclease/exonuclease/phosphatase domain-containing protein</fullName>
    </recommendedName>
</protein>
<dbReference type="EMBL" id="JARZFX010000002">
    <property type="protein sequence ID" value="MEC5422910.1"/>
    <property type="molecule type" value="Genomic_DNA"/>
</dbReference>
<name>A0ABU6KDF5_9BACI</name>
<dbReference type="Gene3D" id="3.60.10.10">
    <property type="entry name" value="Endonuclease/exonuclease/phosphatase"/>
    <property type="match status" value="1"/>
</dbReference>
<accession>A0ABU6KDF5</accession>
<dbReference type="InterPro" id="IPR036691">
    <property type="entry name" value="Endo/exonu/phosph_ase_sf"/>
</dbReference>
<evidence type="ECO:0000313" key="2">
    <source>
        <dbReference type="EMBL" id="MEC5422910.1"/>
    </source>
</evidence>
<dbReference type="Proteomes" id="UP001335737">
    <property type="component" value="Unassembled WGS sequence"/>
</dbReference>
<comment type="caution">
    <text evidence="2">The sequence shown here is derived from an EMBL/GenBank/DDBJ whole genome shotgun (WGS) entry which is preliminary data.</text>
</comment>
<dbReference type="SUPFAM" id="SSF56219">
    <property type="entry name" value="DNase I-like"/>
    <property type="match status" value="1"/>
</dbReference>
<feature type="domain" description="Endonuclease/exonuclease/phosphatase" evidence="1">
    <location>
        <begin position="32"/>
        <end position="250"/>
    </location>
</feature>
<reference evidence="2 3" key="1">
    <citation type="journal article" date="2024" name="Int. J. Syst. Evol. Microbiol.">
        <title>Virgibacillus tibetensis sp. nov., isolated from salt lake on the Tibetan Plateau of China.</title>
        <authorList>
            <person name="Phurbu D."/>
            <person name="Liu Z.-X."/>
            <person name="Wang R."/>
            <person name="Zheng Y.-Y."/>
            <person name="Liu H.-C."/>
            <person name="Zhou Y.-G."/>
            <person name="Yu Y.-J."/>
            <person name="Li A.-H."/>
        </authorList>
    </citation>
    <scope>NUCLEOTIDE SEQUENCE [LARGE SCALE GENOMIC DNA]</scope>
    <source>
        <strain evidence="2 3">C22-A2</strain>
    </source>
</reference>